<dbReference type="GO" id="GO:0003677">
    <property type="term" value="F:DNA binding"/>
    <property type="evidence" value="ECO:0007669"/>
    <property type="project" value="InterPro"/>
</dbReference>
<dbReference type="CDD" id="cd00056">
    <property type="entry name" value="ENDO3c"/>
    <property type="match status" value="1"/>
</dbReference>
<dbReference type="GO" id="GO:0000703">
    <property type="term" value="F:oxidized pyrimidine nucleobase lesion DNA N-glycosylase activity"/>
    <property type="evidence" value="ECO:0007669"/>
    <property type="project" value="TreeGrafter"/>
</dbReference>
<evidence type="ECO:0000256" key="1">
    <source>
        <dbReference type="ARBA" id="ARBA00008343"/>
    </source>
</evidence>
<dbReference type="EMBL" id="MFAF01000063">
    <property type="protein sequence ID" value="OGD76817.1"/>
    <property type="molecule type" value="Genomic_DNA"/>
</dbReference>
<evidence type="ECO:0000256" key="3">
    <source>
        <dbReference type="ARBA" id="ARBA00022801"/>
    </source>
</evidence>
<evidence type="ECO:0000313" key="10">
    <source>
        <dbReference type="Proteomes" id="UP000177187"/>
    </source>
</evidence>
<keyword evidence="9" id="KW-0255">Endonuclease</keyword>
<dbReference type="AlphaFoldDB" id="A0A1F5FB26"/>
<dbReference type="InterPro" id="IPR023170">
    <property type="entry name" value="HhH_base_excis_C"/>
</dbReference>
<dbReference type="FunFam" id="1.10.340.30:FF:000001">
    <property type="entry name" value="Endonuclease III"/>
    <property type="match status" value="1"/>
</dbReference>
<dbReference type="STRING" id="1817816.A2Y64_06445"/>
<dbReference type="Pfam" id="PF00633">
    <property type="entry name" value="HHH"/>
    <property type="match status" value="1"/>
</dbReference>
<reference evidence="9 10" key="1">
    <citation type="journal article" date="2016" name="Nat. Commun.">
        <title>Thousands of microbial genomes shed light on interconnected biogeochemical processes in an aquifer system.</title>
        <authorList>
            <person name="Anantharaman K."/>
            <person name="Brown C.T."/>
            <person name="Hug L.A."/>
            <person name="Sharon I."/>
            <person name="Castelle C.J."/>
            <person name="Probst A.J."/>
            <person name="Thomas B.C."/>
            <person name="Singh A."/>
            <person name="Wilkins M.J."/>
            <person name="Karaoz U."/>
            <person name="Brodie E.L."/>
            <person name="Williams K.H."/>
            <person name="Hubbard S.S."/>
            <person name="Banfield J.F."/>
        </authorList>
    </citation>
    <scope>NUCLEOTIDE SEQUENCE [LARGE SCALE GENOMIC DNA]</scope>
</reference>
<dbReference type="InterPro" id="IPR000445">
    <property type="entry name" value="HhH_motif"/>
</dbReference>
<dbReference type="GO" id="GO:0016829">
    <property type="term" value="F:lyase activity"/>
    <property type="evidence" value="ECO:0007669"/>
    <property type="project" value="UniProtKB-KW"/>
</dbReference>
<accession>A0A1F5FB26</accession>
<dbReference type="GO" id="GO:0003906">
    <property type="term" value="F:DNA-(apurinic or apyrimidinic site) endonuclease activity"/>
    <property type="evidence" value="ECO:0007669"/>
    <property type="project" value="TreeGrafter"/>
</dbReference>
<sequence length="213" mass="23718">MDREGRWQGPPPLDPDAYRPAPENTKKNAPFRVLVGCLISLRTKDEVTGPATERLFKLADTPEAMARLEPGVIARTIYPAGFYNRKGETIRDVSQRILEDYGGRVPDTVEDLIKLKGVGRKTANLVVTVGHGKPGICVDTHVHRVVNRWGYVRTGTPDKTELALREKLPRRYWIPLNSLLVVFGRNRCQPVSPHCSDCPVAGCCPKVGVVRSR</sequence>
<evidence type="ECO:0000313" key="9">
    <source>
        <dbReference type="EMBL" id="OGD76817.1"/>
    </source>
</evidence>
<evidence type="ECO:0000256" key="4">
    <source>
        <dbReference type="ARBA" id="ARBA00023204"/>
    </source>
</evidence>
<gene>
    <name evidence="9" type="ORF">A2Y64_06445</name>
</gene>
<comment type="similarity">
    <text evidence="1">Belongs to the Nth/MutY family.</text>
</comment>
<dbReference type="GO" id="GO:0006285">
    <property type="term" value="P:base-excision repair, AP site formation"/>
    <property type="evidence" value="ECO:0007669"/>
    <property type="project" value="TreeGrafter"/>
</dbReference>
<dbReference type="InterPro" id="IPR011257">
    <property type="entry name" value="DNA_glycosylase"/>
</dbReference>
<dbReference type="InterPro" id="IPR003265">
    <property type="entry name" value="HhH-GPD_domain"/>
</dbReference>
<feature type="domain" description="HhH-GPD" evidence="8">
    <location>
        <begin position="39"/>
        <end position="186"/>
    </location>
</feature>
<proteinExistence type="inferred from homology"/>
<dbReference type="PANTHER" id="PTHR43286">
    <property type="entry name" value="ENDONUCLEASE III-LIKE PROTEIN 1"/>
    <property type="match status" value="1"/>
</dbReference>
<dbReference type="Gene3D" id="1.10.340.30">
    <property type="entry name" value="Hypothetical protein, domain 2"/>
    <property type="match status" value="1"/>
</dbReference>
<dbReference type="SMART" id="SM00478">
    <property type="entry name" value="ENDO3c"/>
    <property type="match status" value="1"/>
</dbReference>
<dbReference type="Proteomes" id="UP000177187">
    <property type="component" value="Unassembled WGS sequence"/>
</dbReference>
<keyword evidence="6" id="KW-0326">Glycosidase</keyword>
<evidence type="ECO:0000259" key="8">
    <source>
        <dbReference type="SMART" id="SM00478"/>
    </source>
</evidence>
<keyword evidence="3" id="KW-0378">Hydrolase</keyword>
<name>A0A1F5FB26_9BACT</name>
<comment type="caution">
    <text evidence="9">The sequence shown here is derived from an EMBL/GenBank/DDBJ whole genome shotgun (WGS) entry which is preliminary data.</text>
</comment>
<evidence type="ECO:0000256" key="6">
    <source>
        <dbReference type="ARBA" id="ARBA00023295"/>
    </source>
</evidence>
<organism evidence="9 10">
    <name type="scientific">Candidatus Coatesbacteria bacterium RBG_13_66_14</name>
    <dbReference type="NCBI Taxonomy" id="1817816"/>
    <lineage>
        <taxon>Bacteria</taxon>
        <taxon>Candidatus Coatesiibacteriota</taxon>
    </lineage>
</organism>
<dbReference type="SUPFAM" id="SSF48150">
    <property type="entry name" value="DNA-glycosylase"/>
    <property type="match status" value="1"/>
</dbReference>
<dbReference type="Gene3D" id="1.10.1670.10">
    <property type="entry name" value="Helix-hairpin-Helix base-excision DNA repair enzymes (C-terminal)"/>
    <property type="match status" value="1"/>
</dbReference>
<evidence type="ECO:0000256" key="2">
    <source>
        <dbReference type="ARBA" id="ARBA00022763"/>
    </source>
</evidence>
<dbReference type="GO" id="GO:0006289">
    <property type="term" value="P:nucleotide-excision repair"/>
    <property type="evidence" value="ECO:0007669"/>
    <property type="project" value="TreeGrafter"/>
</dbReference>
<dbReference type="PIRSF" id="PIRSF001435">
    <property type="entry name" value="Nth"/>
    <property type="match status" value="1"/>
</dbReference>
<keyword evidence="4" id="KW-0234">DNA repair</keyword>
<keyword evidence="5" id="KW-0456">Lyase</keyword>
<evidence type="ECO:0000256" key="5">
    <source>
        <dbReference type="ARBA" id="ARBA00023239"/>
    </source>
</evidence>
<feature type="region of interest" description="Disordered" evidence="7">
    <location>
        <begin position="1"/>
        <end position="25"/>
    </location>
</feature>
<evidence type="ECO:0000256" key="7">
    <source>
        <dbReference type="SAM" id="MobiDB-lite"/>
    </source>
</evidence>
<dbReference type="PANTHER" id="PTHR43286:SF1">
    <property type="entry name" value="ENDONUCLEASE III-LIKE PROTEIN 1"/>
    <property type="match status" value="1"/>
</dbReference>
<dbReference type="Pfam" id="PF00730">
    <property type="entry name" value="HhH-GPD"/>
    <property type="match status" value="1"/>
</dbReference>
<protein>
    <submittedName>
        <fullName evidence="9">Endonuclease III</fullName>
    </submittedName>
</protein>
<keyword evidence="9" id="KW-0540">Nuclease</keyword>
<keyword evidence="2" id="KW-0227">DNA damage</keyword>